<protein>
    <recommendedName>
        <fullName evidence="10">Abscisic acid G-protein coupled receptor-like domain-containing protein</fullName>
    </recommendedName>
</protein>
<gene>
    <name evidence="8" type="ORF">WICMUC_004672</name>
</gene>
<sequence length="573" mass="67130">MIWVLLISFIFVFYYTYKYSWNNIIRLFESLSRLNNNNSSNLNLYINDPIIGTNDDYRNDLKILKPFQLLEEKDSFQLNQIAKVIFTINVSVTVLVIQSILIQFMYIDDKIDSNDEYYLLWLWNFLIYTSVLNLILIQPFLIFFILFDKINYNYNNNNYKPNNLKFLVKFFTSFLFTILWIGLISSFDKITDLNVNNDGFIHSYLQKIGIIGITLISSMNGLGSISTFYYYLYQFLIFKLTKFSRFNEFTESKKKNYDDLLSNLYQKLRSTEQMINDKQLELQNKNFNNNSNQDLNKRINIKPKGSFIDLKSLFQSSFESSSSSSTSNLSIEINSLNSIRNEIIYKIEKITKNSIPIKNSLNYRIKFYLQRIFAIYCILKILQVSIVKILTITNGIDPTTSSDPLVLTIINILKIFITIKDDEFIINQLSFLISGIFFIFSLNGIYILLSHIYRFIPIGLIKLTTSVKNLILSEIFGIYILSTLFILKSNLTKKFNSKLNNLLHLSNNDIFAIDSWFDKIYLISVIVTFIGIKISEIWYNDDDDDEAEDYHYNSIDKLGYTNGLNDNTKDDNL</sequence>
<organism evidence="8 9">
    <name type="scientific">Wickerhamomyces mucosus</name>
    <dbReference type="NCBI Taxonomy" id="1378264"/>
    <lineage>
        <taxon>Eukaryota</taxon>
        <taxon>Fungi</taxon>
        <taxon>Dikarya</taxon>
        <taxon>Ascomycota</taxon>
        <taxon>Saccharomycotina</taxon>
        <taxon>Saccharomycetes</taxon>
        <taxon>Phaffomycetales</taxon>
        <taxon>Wickerhamomycetaceae</taxon>
        <taxon>Wickerhamomyces</taxon>
    </lineage>
</organism>
<keyword evidence="3 5" id="KW-1133">Transmembrane helix</keyword>
<feature type="transmembrane region" description="Helical" evidence="5">
    <location>
        <begin position="166"/>
        <end position="187"/>
    </location>
</feature>
<feature type="transmembrane region" description="Helical" evidence="5">
    <location>
        <begin position="429"/>
        <end position="449"/>
    </location>
</feature>
<comment type="subcellular location">
    <subcellularLocation>
        <location evidence="1">Membrane</location>
        <topology evidence="1">Multi-pass membrane protein</topology>
    </subcellularLocation>
</comment>
<dbReference type="GO" id="GO:0016020">
    <property type="term" value="C:membrane"/>
    <property type="evidence" value="ECO:0007669"/>
    <property type="project" value="UniProtKB-SubCell"/>
</dbReference>
<dbReference type="InterPro" id="IPR022535">
    <property type="entry name" value="Golgi_pH-regulator_cons_dom"/>
</dbReference>
<evidence type="ECO:0000256" key="5">
    <source>
        <dbReference type="SAM" id="Phobius"/>
    </source>
</evidence>
<keyword evidence="2 5" id="KW-0812">Transmembrane</keyword>
<reference evidence="8" key="1">
    <citation type="journal article" date="2021" name="Open Biol.">
        <title>Shared evolutionary footprints suggest mitochondrial oxidative damage underlies multiple complex I losses in fungi.</title>
        <authorList>
            <person name="Schikora-Tamarit M.A."/>
            <person name="Marcet-Houben M."/>
            <person name="Nosek J."/>
            <person name="Gabaldon T."/>
        </authorList>
    </citation>
    <scope>NUCLEOTIDE SEQUENCE</scope>
    <source>
        <strain evidence="8">CBS6341</strain>
    </source>
</reference>
<evidence type="ECO:0000256" key="1">
    <source>
        <dbReference type="ARBA" id="ARBA00004141"/>
    </source>
</evidence>
<name>A0A9P8TAI7_9ASCO</name>
<dbReference type="Pfam" id="PF12537">
    <property type="entry name" value="GPHR_N"/>
    <property type="match status" value="1"/>
</dbReference>
<comment type="caution">
    <text evidence="8">The sequence shown here is derived from an EMBL/GenBank/DDBJ whole genome shotgun (WGS) entry which is preliminary data.</text>
</comment>
<dbReference type="PANTHER" id="PTHR15948:SF0">
    <property type="entry name" value="GOLGI PH REGULATOR A-RELATED"/>
    <property type="match status" value="1"/>
</dbReference>
<dbReference type="AlphaFoldDB" id="A0A9P8TAI7"/>
<dbReference type="InterPro" id="IPR015672">
    <property type="entry name" value="GPHR/GTG"/>
</dbReference>
<dbReference type="Pfam" id="PF12430">
    <property type="entry name" value="ABA_GPCR"/>
    <property type="match status" value="1"/>
</dbReference>
<feature type="domain" description="Abscisic acid G-protein coupled receptor-like" evidence="6">
    <location>
        <begin position="361"/>
        <end position="536"/>
    </location>
</feature>
<feature type="transmembrane region" description="Helical" evidence="5">
    <location>
        <begin position="84"/>
        <end position="106"/>
    </location>
</feature>
<dbReference type="EMBL" id="JAEUBF010001281">
    <property type="protein sequence ID" value="KAH3671375.1"/>
    <property type="molecule type" value="Genomic_DNA"/>
</dbReference>
<feature type="transmembrane region" description="Helical" evidence="5">
    <location>
        <begin position="373"/>
        <end position="393"/>
    </location>
</feature>
<feature type="transmembrane region" description="Helical" evidence="5">
    <location>
        <begin position="118"/>
        <end position="146"/>
    </location>
</feature>
<evidence type="ECO:0000256" key="3">
    <source>
        <dbReference type="ARBA" id="ARBA00022989"/>
    </source>
</evidence>
<evidence type="ECO:0000256" key="4">
    <source>
        <dbReference type="ARBA" id="ARBA00023136"/>
    </source>
</evidence>
<evidence type="ECO:0008006" key="10">
    <source>
        <dbReference type="Google" id="ProtNLM"/>
    </source>
</evidence>
<evidence type="ECO:0000313" key="9">
    <source>
        <dbReference type="Proteomes" id="UP000769528"/>
    </source>
</evidence>
<dbReference type="Proteomes" id="UP000769528">
    <property type="component" value="Unassembled WGS sequence"/>
</dbReference>
<evidence type="ECO:0000256" key="2">
    <source>
        <dbReference type="ARBA" id="ARBA00022692"/>
    </source>
</evidence>
<keyword evidence="9" id="KW-1185">Reference proteome</keyword>
<feature type="transmembrane region" description="Helical" evidence="5">
    <location>
        <begin position="207"/>
        <end position="232"/>
    </location>
</feature>
<evidence type="ECO:0000313" key="8">
    <source>
        <dbReference type="EMBL" id="KAH3671375.1"/>
    </source>
</evidence>
<dbReference type="OrthoDB" id="264392at2759"/>
<feature type="domain" description="Golgi pH regulator conserved" evidence="7">
    <location>
        <begin position="200"/>
        <end position="281"/>
    </location>
</feature>
<dbReference type="PANTHER" id="PTHR15948">
    <property type="entry name" value="G-PROTEIN COUPLED RECEPTOR 89-RELATED"/>
    <property type="match status" value="1"/>
</dbReference>
<feature type="transmembrane region" description="Helical" evidence="5">
    <location>
        <begin position="6"/>
        <end position="25"/>
    </location>
</feature>
<evidence type="ECO:0000259" key="6">
    <source>
        <dbReference type="Pfam" id="PF12430"/>
    </source>
</evidence>
<reference evidence="8" key="2">
    <citation type="submission" date="2021-01" db="EMBL/GenBank/DDBJ databases">
        <authorList>
            <person name="Schikora-Tamarit M.A."/>
        </authorList>
    </citation>
    <scope>NUCLEOTIDE SEQUENCE</scope>
    <source>
        <strain evidence="8">CBS6341</strain>
    </source>
</reference>
<evidence type="ECO:0000259" key="7">
    <source>
        <dbReference type="Pfam" id="PF12537"/>
    </source>
</evidence>
<keyword evidence="4 5" id="KW-0472">Membrane</keyword>
<accession>A0A9P8TAI7</accession>
<feature type="transmembrane region" description="Helical" evidence="5">
    <location>
        <begin position="469"/>
        <end position="487"/>
    </location>
</feature>
<proteinExistence type="predicted"/>
<dbReference type="InterPro" id="IPR025969">
    <property type="entry name" value="ABA_GPCR_dom"/>
</dbReference>